<dbReference type="EMBL" id="LIZS01000110">
    <property type="protein sequence ID" value="KPJ51607.1"/>
    <property type="molecule type" value="Genomic_DNA"/>
</dbReference>
<feature type="binding site" evidence="2">
    <location>
        <position position="212"/>
    </location>
    <ligand>
        <name>NAD(+)</name>
        <dbReference type="ChEBI" id="CHEBI:57540"/>
    </ligand>
</feature>
<feature type="binding site" evidence="2">
    <location>
        <position position="188"/>
    </location>
    <ligand>
        <name>NAD(+)</name>
        <dbReference type="ChEBI" id="CHEBI:57540"/>
    </ligand>
</feature>
<feature type="binding site" evidence="2">
    <location>
        <position position="44"/>
    </location>
    <ligand>
        <name>NAD(+)</name>
        <dbReference type="ChEBI" id="CHEBI:57540"/>
    </ligand>
</feature>
<dbReference type="GO" id="GO:0004754">
    <property type="term" value="F:saccharopine dehydrogenase (NAD+, L-lysine-forming) activity"/>
    <property type="evidence" value="ECO:0007669"/>
    <property type="project" value="InterPro"/>
</dbReference>
<keyword evidence="1" id="KW-0560">Oxidoreductase</keyword>
<evidence type="ECO:0000313" key="4">
    <source>
        <dbReference type="EMBL" id="KPJ51607.1"/>
    </source>
</evidence>
<dbReference type="Gene3D" id="3.40.50.720">
    <property type="entry name" value="NAD(P)-binding Rossmann-like Domain"/>
    <property type="match status" value="1"/>
</dbReference>
<dbReference type="PIRSF" id="PIRSF018250">
    <property type="entry name" value="Saccharopine_DH_Lys"/>
    <property type="match status" value="1"/>
</dbReference>
<dbReference type="SUPFAM" id="SSF52283">
    <property type="entry name" value="Formate/glycerate dehydrogenase catalytic domain-like"/>
    <property type="match status" value="1"/>
</dbReference>
<dbReference type="SMART" id="SM01002">
    <property type="entry name" value="AlaDh_PNT_C"/>
    <property type="match status" value="1"/>
</dbReference>
<name>A0A0S7WN47_UNCT6</name>
<evidence type="ECO:0000259" key="3">
    <source>
        <dbReference type="SMART" id="SM01002"/>
    </source>
</evidence>
<sequence>AGSTYVFFAHVIKGQKYNMGMLRKMMELGCQLIEYEKVADDGGRRLIFFGKHAGLAGMIDALWALGQRLSWEGIPTPLADIKHAYQYESLEQAKAEITRVGKKISSQGLPESLAPLVVGIAGYGHVSQGAQEILSLLPAQEIAPEKVGKLARASSASNRVIYKTVFREEHMVEPIAPEAMFELQDYYDHPEKYRTQFPAYVPHLTVLMNCIYWEERYPRLVTKQFLKELYRGSSRPRLRVIGDISCDIEGAIECTVKWTNPEKPIFVYNPFDGTTRDGHEGTGPVVLAVDNLPCEIPRESSIYFSNILKEFVPAIAAADPSVHFSDYRLPAEIKRAVIVYKGELTPDYRYIERYL</sequence>
<dbReference type="STRING" id="1703770.AMJ39_09600"/>
<keyword evidence="2" id="KW-0520">NAD</keyword>
<feature type="domain" description="Alanine dehydrogenase/pyridine nucleotide transhydrogenase NAD(H)-binding" evidence="3">
    <location>
        <begin position="95"/>
        <end position="288"/>
    </location>
</feature>
<protein>
    <recommendedName>
        <fullName evidence="3">Alanine dehydrogenase/pyridine nucleotide transhydrogenase NAD(H)-binding domain-containing protein</fullName>
    </recommendedName>
</protein>
<comment type="caution">
    <text evidence="4">The sequence shown here is derived from an EMBL/GenBank/DDBJ whole genome shotgun (WGS) entry which is preliminary data.</text>
</comment>
<dbReference type="PANTHER" id="PTHR11133:SF22">
    <property type="entry name" value="ALPHA-AMINOADIPIC SEMIALDEHYDE SYNTHASE, MITOCHONDRIAL"/>
    <property type="match status" value="1"/>
</dbReference>
<proteinExistence type="predicted"/>
<organism evidence="4 5">
    <name type="scientific">candidate division TA06 bacterium DG_24</name>
    <dbReference type="NCBI Taxonomy" id="1703770"/>
    <lineage>
        <taxon>Bacteria</taxon>
        <taxon>Bacteria division TA06</taxon>
    </lineage>
</organism>
<dbReference type="PANTHER" id="PTHR11133">
    <property type="entry name" value="SACCHAROPINE DEHYDROGENASE"/>
    <property type="match status" value="1"/>
</dbReference>
<dbReference type="InterPro" id="IPR007698">
    <property type="entry name" value="AlaDH/PNT_NAD(H)-bd"/>
</dbReference>
<reference evidence="4 5" key="1">
    <citation type="journal article" date="2015" name="Microbiome">
        <title>Genomic resolution of linkages in carbon, nitrogen, and sulfur cycling among widespread estuary sediment bacteria.</title>
        <authorList>
            <person name="Baker B.J."/>
            <person name="Lazar C.S."/>
            <person name="Teske A.P."/>
            <person name="Dick G.J."/>
        </authorList>
    </citation>
    <scope>NUCLEOTIDE SEQUENCE [LARGE SCALE GENOMIC DNA]</scope>
    <source>
        <strain evidence="4">DG_24</strain>
    </source>
</reference>
<evidence type="ECO:0000256" key="1">
    <source>
        <dbReference type="ARBA" id="ARBA00023002"/>
    </source>
</evidence>
<dbReference type="GO" id="GO:0009085">
    <property type="term" value="P:lysine biosynthetic process"/>
    <property type="evidence" value="ECO:0007669"/>
    <property type="project" value="InterPro"/>
</dbReference>
<accession>A0A0S7WN47</accession>
<dbReference type="InterPro" id="IPR051168">
    <property type="entry name" value="AASS"/>
</dbReference>
<dbReference type="AlphaFoldDB" id="A0A0S7WN47"/>
<dbReference type="Proteomes" id="UP000052008">
    <property type="component" value="Unassembled WGS sequence"/>
</dbReference>
<dbReference type="InterPro" id="IPR027281">
    <property type="entry name" value="Lys1"/>
</dbReference>
<dbReference type="Pfam" id="PF01262">
    <property type="entry name" value="AlaDh_PNT_C"/>
    <property type="match status" value="1"/>
</dbReference>
<evidence type="ECO:0000256" key="2">
    <source>
        <dbReference type="PIRSR" id="PIRSR018250-3"/>
    </source>
</evidence>
<gene>
    <name evidence="4" type="ORF">AMJ39_09600</name>
</gene>
<feature type="non-terminal residue" evidence="4">
    <location>
        <position position="1"/>
    </location>
</feature>
<evidence type="ECO:0000313" key="5">
    <source>
        <dbReference type="Proteomes" id="UP000052008"/>
    </source>
</evidence>